<evidence type="ECO:0000313" key="2">
    <source>
        <dbReference type="EMBL" id="MBP0437163.1"/>
    </source>
</evidence>
<feature type="transmembrane region" description="Helical" evidence="1">
    <location>
        <begin position="39"/>
        <end position="60"/>
    </location>
</feature>
<sequence>MSTRFRIALVIYGLVNAVVFGTGAITILSLPSLSEHWPILMPIVVVASLVLAAPLAWFIAPKLRSRNGRRR</sequence>
<evidence type="ECO:0000313" key="3">
    <source>
        <dbReference type="Proteomes" id="UP000666240"/>
    </source>
</evidence>
<keyword evidence="3" id="KW-1185">Reference proteome</keyword>
<dbReference type="AlphaFoldDB" id="A0A8J7UGW6"/>
<dbReference type="EMBL" id="JAGIYY010000001">
    <property type="protein sequence ID" value="MBP0437163.1"/>
    <property type="molecule type" value="Genomic_DNA"/>
</dbReference>
<protein>
    <submittedName>
        <fullName evidence="2">Uncharacterized protein</fullName>
    </submittedName>
</protein>
<keyword evidence="1" id="KW-0472">Membrane</keyword>
<accession>A0A8J7UGW6</accession>
<dbReference type="Proteomes" id="UP000666240">
    <property type="component" value="Unassembled WGS sequence"/>
</dbReference>
<comment type="caution">
    <text evidence="2">The sequence shown here is derived from an EMBL/GenBank/DDBJ whole genome shotgun (WGS) entry which is preliminary data.</text>
</comment>
<organism evidence="2 3">
    <name type="scientific">Tianweitania sediminis</name>
    <dbReference type="NCBI Taxonomy" id="1502156"/>
    <lineage>
        <taxon>Bacteria</taxon>
        <taxon>Pseudomonadati</taxon>
        <taxon>Pseudomonadota</taxon>
        <taxon>Alphaproteobacteria</taxon>
        <taxon>Hyphomicrobiales</taxon>
        <taxon>Phyllobacteriaceae</taxon>
        <taxon>Tianweitania</taxon>
    </lineage>
</organism>
<gene>
    <name evidence="2" type="ORF">J5Y06_00675</name>
</gene>
<reference evidence="2" key="1">
    <citation type="submission" date="2021-03" db="EMBL/GenBank/DDBJ databases">
        <title>Genome sequencing and assembly of Tianweitania sediminis.</title>
        <authorList>
            <person name="Chhetri G."/>
        </authorList>
    </citation>
    <scope>NUCLEOTIDE SEQUENCE</scope>
    <source>
        <strain evidence="2">Z8</strain>
    </source>
</reference>
<feature type="transmembrane region" description="Helical" evidence="1">
    <location>
        <begin position="7"/>
        <end position="27"/>
    </location>
</feature>
<name>A0A8J7UGW6_9HYPH</name>
<dbReference type="RefSeq" id="WP_209333199.1">
    <property type="nucleotide sequence ID" value="NZ_JAGIYY010000001.1"/>
</dbReference>
<keyword evidence="1" id="KW-0812">Transmembrane</keyword>
<proteinExistence type="predicted"/>
<keyword evidence="1" id="KW-1133">Transmembrane helix</keyword>
<evidence type="ECO:0000256" key="1">
    <source>
        <dbReference type="SAM" id="Phobius"/>
    </source>
</evidence>